<accession>A0A1I3AVL9</accession>
<reference evidence="1 2" key="1">
    <citation type="submission" date="2016-10" db="EMBL/GenBank/DDBJ databases">
        <authorList>
            <person name="de Groot N.N."/>
        </authorList>
    </citation>
    <scope>NUCLEOTIDE SEQUENCE [LARGE SCALE GENOMIC DNA]</scope>
    <source>
        <strain evidence="1 2">CGMCC 1.6848</strain>
    </source>
</reference>
<organism evidence="1 2">
    <name type="scientific">Modicisalibacter xianhensis</name>
    <dbReference type="NCBI Taxonomy" id="442341"/>
    <lineage>
        <taxon>Bacteria</taxon>
        <taxon>Pseudomonadati</taxon>
        <taxon>Pseudomonadota</taxon>
        <taxon>Gammaproteobacteria</taxon>
        <taxon>Oceanospirillales</taxon>
        <taxon>Halomonadaceae</taxon>
        <taxon>Modicisalibacter</taxon>
    </lineage>
</organism>
<sequence>MPSLRSSLIVMGAVVLGGCQSLSSQDPLAEAGATSVPAECRWARSDNVSRERWMRATVAELEAQGYAITNTETELGVISAEQYTRRPGLGAVDRPWFGVGSLWGGFGRRSGVAIGYGVHFNDDPVEVERLSVVIDEEAVTVTRDTRVIDDGYVVDARSANRADFCRDLSAAIESRLLVEGPLQ</sequence>
<dbReference type="RefSeq" id="WP_092845309.1">
    <property type="nucleotide sequence ID" value="NZ_FOPY01000005.1"/>
</dbReference>
<dbReference type="STRING" id="442341.SAMN04487959_105171"/>
<name>A0A1I3AVL9_9GAMM</name>
<dbReference type="AlphaFoldDB" id="A0A1I3AVL9"/>
<proteinExistence type="predicted"/>
<dbReference type="PROSITE" id="PS51257">
    <property type="entry name" value="PROKAR_LIPOPROTEIN"/>
    <property type="match status" value="1"/>
</dbReference>
<keyword evidence="2" id="KW-1185">Reference proteome</keyword>
<dbReference type="EMBL" id="FOPY01000005">
    <property type="protein sequence ID" value="SFH54000.1"/>
    <property type="molecule type" value="Genomic_DNA"/>
</dbReference>
<protein>
    <submittedName>
        <fullName evidence="1">Uncharacterized protein</fullName>
    </submittedName>
</protein>
<dbReference type="Proteomes" id="UP000199040">
    <property type="component" value="Unassembled WGS sequence"/>
</dbReference>
<gene>
    <name evidence="1" type="ORF">SAMN04487959_105171</name>
</gene>
<evidence type="ECO:0000313" key="1">
    <source>
        <dbReference type="EMBL" id="SFH54000.1"/>
    </source>
</evidence>
<evidence type="ECO:0000313" key="2">
    <source>
        <dbReference type="Proteomes" id="UP000199040"/>
    </source>
</evidence>